<organism evidence="4 5">
    <name type="scientific">Jiangella asiatica</name>
    <dbReference type="NCBI Taxonomy" id="2530372"/>
    <lineage>
        <taxon>Bacteria</taxon>
        <taxon>Bacillati</taxon>
        <taxon>Actinomycetota</taxon>
        <taxon>Actinomycetes</taxon>
        <taxon>Jiangellales</taxon>
        <taxon>Jiangellaceae</taxon>
        <taxon>Jiangella</taxon>
    </lineage>
</organism>
<keyword evidence="5" id="KW-1185">Reference proteome</keyword>
<comment type="caution">
    <text evidence="4">The sequence shown here is derived from an EMBL/GenBank/DDBJ whole genome shotgun (WGS) entry which is preliminary data.</text>
</comment>
<evidence type="ECO:0000256" key="1">
    <source>
        <dbReference type="ARBA" id="ARBA00008520"/>
    </source>
</evidence>
<dbReference type="Pfam" id="PF13416">
    <property type="entry name" value="SBP_bac_8"/>
    <property type="match status" value="1"/>
</dbReference>
<keyword evidence="2" id="KW-0813">Transport</keyword>
<dbReference type="InParanoid" id="A0A4R5DIY2"/>
<dbReference type="PANTHER" id="PTHR30061">
    <property type="entry name" value="MALTOSE-BINDING PERIPLASMIC PROTEIN"/>
    <property type="match status" value="1"/>
</dbReference>
<proteinExistence type="inferred from homology"/>
<sequence length="444" mass="47700">MSPGPSLSRRRFLTATGVLGAGAVLSACGGGSSSPGAEPAEGGGGATGYDGPDVDLAFWNGFTGGDGPFMQQLVDQFNTEHPNIAVKMTVMEWADYYAKIPTAVQSGNGPDVGIMHVDSLSTNAARNVIVPLDDVAEALELREDDFATAVWSAGEYDGQRFGIPLDVHPLGYFYNKAVLESAGLDPESPPMDRESYEAALEQLKSAGIQGHWMSPHNFTGSMTLQSLIWQFGGDLFNEDGTEVTWHEDAGVQALSWMVDAVNTGYSPTDVGQDADAIALQNGQAAFNWNGIWHINTLKEVPDLQWGVAPLPNIGGTQAAWAGSHNFVLTRQRRPDENKQEAARVFINWVSQQSIAWAEGGQVPARNSVRESADFEALPEQSALAQQVDYLRFPPSVPGIGDVFADFNQALNEAVLQTLEPATALSEAAERAAKKLEENRERYGG</sequence>
<dbReference type="GO" id="GO:0055052">
    <property type="term" value="C:ATP-binding cassette (ABC) transporter complex, substrate-binding subunit-containing"/>
    <property type="evidence" value="ECO:0007669"/>
    <property type="project" value="TreeGrafter"/>
</dbReference>
<gene>
    <name evidence="4" type="ORF">E1269_08995</name>
</gene>
<dbReference type="SUPFAM" id="SSF53850">
    <property type="entry name" value="Periplasmic binding protein-like II"/>
    <property type="match status" value="1"/>
</dbReference>
<dbReference type="OrthoDB" id="7937990at2"/>
<dbReference type="GO" id="GO:0042956">
    <property type="term" value="P:maltodextrin transmembrane transport"/>
    <property type="evidence" value="ECO:0007669"/>
    <property type="project" value="TreeGrafter"/>
</dbReference>
<dbReference type="PROSITE" id="PS51318">
    <property type="entry name" value="TAT"/>
    <property type="match status" value="1"/>
</dbReference>
<reference evidence="4 5" key="1">
    <citation type="submission" date="2019-03" db="EMBL/GenBank/DDBJ databases">
        <title>Draft genome sequences of novel Actinobacteria.</title>
        <authorList>
            <person name="Sahin N."/>
            <person name="Ay H."/>
            <person name="Saygin H."/>
        </authorList>
    </citation>
    <scope>NUCLEOTIDE SEQUENCE [LARGE SCALE GENOMIC DNA]</scope>
    <source>
        <strain evidence="4 5">5K138</strain>
    </source>
</reference>
<evidence type="ECO:0000256" key="2">
    <source>
        <dbReference type="ARBA" id="ARBA00022448"/>
    </source>
</evidence>
<name>A0A4R5DIY2_9ACTN</name>
<dbReference type="EMBL" id="SMKZ01000009">
    <property type="protein sequence ID" value="TDE11911.1"/>
    <property type="molecule type" value="Genomic_DNA"/>
</dbReference>
<comment type="similarity">
    <text evidence="1">Belongs to the bacterial solute-binding protein 1 family.</text>
</comment>
<dbReference type="PANTHER" id="PTHR30061:SF50">
    <property type="entry name" value="MALTOSE_MALTODEXTRIN-BINDING PERIPLASMIC PROTEIN"/>
    <property type="match status" value="1"/>
</dbReference>
<dbReference type="InterPro" id="IPR006311">
    <property type="entry name" value="TAT_signal"/>
</dbReference>
<dbReference type="Proteomes" id="UP000294739">
    <property type="component" value="Unassembled WGS sequence"/>
</dbReference>
<evidence type="ECO:0000313" key="5">
    <source>
        <dbReference type="Proteomes" id="UP000294739"/>
    </source>
</evidence>
<dbReference type="Gene3D" id="3.40.190.10">
    <property type="entry name" value="Periplasmic binding protein-like II"/>
    <property type="match status" value="1"/>
</dbReference>
<dbReference type="InterPro" id="IPR019546">
    <property type="entry name" value="TAT_signal_bac_arc"/>
</dbReference>
<dbReference type="CDD" id="cd14748">
    <property type="entry name" value="PBP2_UgpB"/>
    <property type="match status" value="1"/>
</dbReference>
<keyword evidence="3" id="KW-0732">Signal</keyword>
<dbReference type="NCBIfam" id="TIGR01409">
    <property type="entry name" value="TAT_signal_seq"/>
    <property type="match status" value="1"/>
</dbReference>
<dbReference type="AlphaFoldDB" id="A0A4R5DIY2"/>
<protein>
    <submittedName>
        <fullName evidence="4">ABC transporter substrate-binding protein</fullName>
    </submittedName>
</protein>
<accession>A0A4R5DIY2</accession>
<dbReference type="GO" id="GO:0015768">
    <property type="term" value="P:maltose transport"/>
    <property type="evidence" value="ECO:0007669"/>
    <property type="project" value="TreeGrafter"/>
</dbReference>
<dbReference type="InterPro" id="IPR006059">
    <property type="entry name" value="SBP"/>
</dbReference>
<evidence type="ECO:0000256" key="3">
    <source>
        <dbReference type="ARBA" id="ARBA00022729"/>
    </source>
</evidence>
<evidence type="ECO:0000313" key="4">
    <source>
        <dbReference type="EMBL" id="TDE11911.1"/>
    </source>
</evidence>
<dbReference type="GO" id="GO:1901982">
    <property type="term" value="F:maltose binding"/>
    <property type="evidence" value="ECO:0007669"/>
    <property type="project" value="TreeGrafter"/>
</dbReference>